<dbReference type="RefSeq" id="WP_183610492.1">
    <property type="nucleotide sequence ID" value="NZ_JACHAZ010000014.1"/>
</dbReference>
<dbReference type="Pfam" id="PF13440">
    <property type="entry name" value="Polysacc_synt_3"/>
    <property type="match status" value="1"/>
</dbReference>
<evidence type="ECO:0000313" key="9">
    <source>
        <dbReference type="Proteomes" id="UP000538507"/>
    </source>
</evidence>
<evidence type="ECO:0000256" key="1">
    <source>
        <dbReference type="ARBA" id="ARBA00004651"/>
    </source>
</evidence>
<feature type="transmembrane region" description="Helical" evidence="7">
    <location>
        <begin position="40"/>
        <end position="58"/>
    </location>
</feature>
<feature type="transmembrane region" description="Helical" evidence="7">
    <location>
        <begin position="441"/>
        <end position="463"/>
    </location>
</feature>
<gene>
    <name evidence="8" type="ORF">GGE16_006252</name>
</gene>
<feature type="transmembrane region" description="Helical" evidence="7">
    <location>
        <begin position="231"/>
        <end position="248"/>
    </location>
</feature>
<evidence type="ECO:0000256" key="6">
    <source>
        <dbReference type="ARBA" id="ARBA00023136"/>
    </source>
</evidence>
<comment type="similarity">
    <text evidence="2">Belongs to the polysaccharide synthase family.</text>
</comment>
<dbReference type="PANTHER" id="PTHR30250:SF10">
    <property type="entry name" value="LIPOPOLYSACCHARIDE BIOSYNTHESIS PROTEIN WZXC"/>
    <property type="match status" value="1"/>
</dbReference>
<comment type="caution">
    <text evidence="8">The sequence shown here is derived from an EMBL/GenBank/DDBJ whole genome shotgun (WGS) entry which is preliminary data.</text>
</comment>
<feature type="transmembrane region" description="Helical" evidence="7">
    <location>
        <begin position="12"/>
        <end position="34"/>
    </location>
</feature>
<feature type="transmembrane region" description="Helical" evidence="7">
    <location>
        <begin position="378"/>
        <end position="396"/>
    </location>
</feature>
<dbReference type="EMBL" id="JACIGO010000014">
    <property type="protein sequence ID" value="MBB4294153.1"/>
    <property type="molecule type" value="Genomic_DNA"/>
</dbReference>
<comment type="subcellular location">
    <subcellularLocation>
        <location evidence="1">Cell membrane</location>
        <topology evidence="1">Multi-pass membrane protein</topology>
    </subcellularLocation>
</comment>
<name>A0AAE2MQN4_RHILE</name>
<feature type="transmembrane region" description="Helical" evidence="7">
    <location>
        <begin position="353"/>
        <end position="372"/>
    </location>
</feature>
<sequence>MSIKAKSVSGIGWLSFANSANQLTTLVVFVVLARHLTLEQFGLVMLAVLINNVFTIVFKEGIVDFIIKNDDEADGDTTATAFWLLLMLAALCIAIQSGVIAPFVDHFFSADTSVYLAAMAPIIFLNAMSVVNLANARKKFNFKISALRNFINGLLTGIVAIVMALLGYGAWSLIISRVAGALGSAVILWYEEPYRPQLAFNVKHAKRIVSYSAPILQFRLLSYLSGRMPEFLLAAFAGPAALAVYRVGGRLIEAVNSLLLDSIANVLVTTFTKLRDRDTIEPYIRVTSALLAILAPVYMGCGALAPELTHVLYGEKWAESSIVLTFLSLQIVPAVLKMVAITLFKTRDRTSKLRLLGILDIVSSALFALTATTGSPSTVAAGVVISALLTCAFYLAASQKTFGISGVSVVKGGSPYCIASVAMFAIVYPLAGLLLSHMPPLAAAMVAALIGALIYAAIILVFFRRQSLDLLAELLFLLPGRLKKLFVKREIMPVEEKAKNRKDAF</sequence>
<dbReference type="PANTHER" id="PTHR30250">
    <property type="entry name" value="PST FAMILY PREDICTED COLANIC ACID TRANSPORTER"/>
    <property type="match status" value="1"/>
</dbReference>
<keyword evidence="4 7" id="KW-0812">Transmembrane</keyword>
<evidence type="ECO:0000256" key="4">
    <source>
        <dbReference type="ARBA" id="ARBA00022692"/>
    </source>
</evidence>
<dbReference type="AlphaFoldDB" id="A0AAE2MQN4"/>
<feature type="transmembrane region" description="Helical" evidence="7">
    <location>
        <begin position="146"/>
        <end position="165"/>
    </location>
</feature>
<dbReference type="GO" id="GO:0005886">
    <property type="term" value="C:plasma membrane"/>
    <property type="evidence" value="ECO:0007669"/>
    <property type="project" value="UniProtKB-SubCell"/>
</dbReference>
<keyword evidence="5 7" id="KW-1133">Transmembrane helix</keyword>
<dbReference type="InterPro" id="IPR050833">
    <property type="entry name" value="Poly_Biosynth_Transport"/>
</dbReference>
<protein>
    <submittedName>
        <fullName evidence="8">O-antigen/teichoic acid export membrane protein</fullName>
    </submittedName>
</protein>
<organism evidence="8 9">
    <name type="scientific">Rhizobium leguminosarum</name>
    <dbReference type="NCBI Taxonomy" id="384"/>
    <lineage>
        <taxon>Bacteria</taxon>
        <taxon>Pseudomonadati</taxon>
        <taxon>Pseudomonadota</taxon>
        <taxon>Alphaproteobacteria</taxon>
        <taxon>Hyphomicrobiales</taxon>
        <taxon>Rhizobiaceae</taxon>
        <taxon>Rhizobium/Agrobacterium group</taxon>
        <taxon>Rhizobium</taxon>
    </lineage>
</organism>
<evidence type="ECO:0000256" key="3">
    <source>
        <dbReference type="ARBA" id="ARBA00022475"/>
    </source>
</evidence>
<feature type="transmembrane region" description="Helical" evidence="7">
    <location>
        <begin position="79"/>
        <end position="101"/>
    </location>
</feature>
<keyword evidence="3" id="KW-1003">Cell membrane</keyword>
<keyword evidence="6 7" id="KW-0472">Membrane</keyword>
<feature type="transmembrane region" description="Helical" evidence="7">
    <location>
        <begin position="283"/>
        <end position="305"/>
    </location>
</feature>
<dbReference type="Proteomes" id="UP000538507">
    <property type="component" value="Unassembled WGS sequence"/>
</dbReference>
<evidence type="ECO:0000256" key="7">
    <source>
        <dbReference type="SAM" id="Phobius"/>
    </source>
</evidence>
<feature type="transmembrane region" description="Helical" evidence="7">
    <location>
        <begin position="113"/>
        <end position="134"/>
    </location>
</feature>
<accession>A0AAE2MQN4</accession>
<evidence type="ECO:0000256" key="5">
    <source>
        <dbReference type="ARBA" id="ARBA00022989"/>
    </source>
</evidence>
<proteinExistence type="inferred from homology"/>
<feature type="transmembrane region" description="Helical" evidence="7">
    <location>
        <begin position="317"/>
        <end position="341"/>
    </location>
</feature>
<evidence type="ECO:0000256" key="2">
    <source>
        <dbReference type="ARBA" id="ARBA00007430"/>
    </source>
</evidence>
<reference evidence="8 9" key="1">
    <citation type="submission" date="2020-08" db="EMBL/GenBank/DDBJ databases">
        <title>Genomic Encyclopedia of Type Strains, Phase IV (KMG-V): Genome sequencing to study the core and pangenomes of soil and plant-associated prokaryotes.</title>
        <authorList>
            <person name="Whitman W."/>
        </authorList>
    </citation>
    <scope>NUCLEOTIDE SEQUENCE [LARGE SCALE GENOMIC DNA]</scope>
    <source>
        <strain evidence="8 9">SEMIA 415</strain>
    </source>
</reference>
<evidence type="ECO:0000313" key="8">
    <source>
        <dbReference type="EMBL" id="MBB4294153.1"/>
    </source>
</evidence>